<feature type="compositionally biased region" description="Polar residues" evidence="1">
    <location>
        <begin position="113"/>
        <end position="123"/>
    </location>
</feature>
<reference evidence="2" key="1">
    <citation type="submission" date="2023-03" db="EMBL/GenBank/DDBJ databases">
        <title>Massive genome expansion in bonnet fungi (Mycena s.s.) driven by repeated elements and novel gene families across ecological guilds.</title>
        <authorList>
            <consortium name="Lawrence Berkeley National Laboratory"/>
            <person name="Harder C.B."/>
            <person name="Miyauchi S."/>
            <person name="Viragh M."/>
            <person name="Kuo A."/>
            <person name="Thoen E."/>
            <person name="Andreopoulos B."/>
            <person name="Lu D."/>
            <person name="Skrede I."/>
            <person name="Drula E."/>
            <person name="Henrissat B."/>
            <person name="Morin E."/>
            <person name="Kohler A."/>
            <person name="Barry K."/>
            <person name="LaButti K."/>
            <person name="Morin E."/>
            <person name="Salamov A."/>
            <person name="Lipzen A."/>
            <person name="Mereny Z."/>
            <person name="Hegedus B."/>
            <person name="Baldrian P."/>
            <person name="Stursova M."/>
            <person name="Weitz H."/>
            <person name="Taylor A."/>
            <person name="Grigoriev I.V."/>
            <person name="Nagy L.G."/>
            <person name="Martin F."/>
            <person name="Kauserud H."/>
        </authorList>
    </citation>
    <scope>NUCLEOTIDE SEQUENCE</scope>
    <source>
        <strain evidence="2">CBHHK067</strain>
    </source>
</reference>
<evidence type="ECO:0000313" key="2">
    <source>
        <dbReference type="EMBL" id="KAJ7710536.1"/>
    </source>
</evidence>
<keyword evidence="3" id="KW-1185">Reference proteome</keyword>
<proteinExistence type="predicted"/>
<gene>
    <name evidence="2" type="ORF">B0H17DRAFT_1190257</name>
</gene>
<feature type="compositionally biased region" description="Low complexity" evidence="1">
    <location>
        <begin position="124"/>
        <end position="138"/>
    </location>
</feature>
<accession>A0AAD7H2P3</accession>
<evidence type="ECO:0000256" key="1">
    <source>
        <dbReference type="SAM" id="MobiDB-lite"/>
    </source>
</evidence>
<evidence type="ECO:0000313" key="3">
    <source>
        <dbReference type="Proteomes" id="UP001221757"/>
    </source>
</evidence>
<comment type="caution">
    <text evidence="2">The sequence shown here is derived from an EMBL/GenBank/DDBJ whole genome shotgun (WGS) entry which is preliminary data.</text>
</comment>
<dbReference type="AlphaFoldDB" id="A0AAD7H2P3"/>
<protein>
    <submittedName>
        <fullName evidence="2">Uncharacterized protein</fullName>
    </submittedName>
</protein>
<feature type="region of interest" description="Disordered" evidence="1">
    <location>
        <begin position="111"/>
        <end position="158"/>
    </location>
</feature>
<dbReference type="EMBL" id="JARKIE010000001">
    <property type="protein sequence ID" value="KAJ7710536.1"/>
    <property type="molecule type" value="Genomic_DNA"/>
</dbReference>
<sequence>MSGALNTNLISFPNDFDPAAPAIGPDGTVIPRGGLASMPPLPQLLPDIAGPLDTGSGAPDANLIENSGPPGTPTTAASVQSAPVDPGAITLSMAPAAPADSSVAAVRPAIAPPTSQRSLRRQTSASFTALASKSASSSKGKDRAESASMAPTRPNSPSQLAVYHELGLAPPPTTAESAGATRIRHGENERVLAERVLHLEQDFASLETATKMRQEEVTLMLQDTRIHAAHEASAATGDDMREMRSSLLTIRTSLADTINAVNGFKKVREEVESLRAAVQSNSVAHTAPAAATAPAPLPSITGPLPSVYHPSGPSSAAVLPVTRTADDDLVAPAAKRQRTSASAPASGDTYDVLFYDVSPTTDPREIARTTLQQIPGLSGNAFAHAIRLKNRAATISIRFRNRPFAVAFIDAIENVTNKDLDGMHACWAPASVDPISLIRGEGFAGRASG</sequence>
<feature type="region of interest" description="Disordered" evidence="1">
    <location>
        <begin position="55"/>
        <end position="81"/>
    </location>
</feature>
<organism evidence="2 3">
    <name type="scientific">Mycena rosella</name>
    <name type="common">Pink bonnet</name>
    <name type="synonym">Agaricus rosellus</name>
    <dbReference type="NCBI Taxonomy" id="1033263"/>
    <lineage>
        <taxon>Eukaryota</taxon>
        <taxon>Fungi</taxon>
        <taxon>Dikarya</taxon>
        <taxon>Basidiomycota</taxon>
        <taxon>Agaricomycotina</taxon>
        <taxon>Agaricomycetes</taxon>
        <taxon>Agaricomycetidae</taxon>
        <taxon>Agaricales</taxon>
        <taxon>Marasmiineae</taxon>
        <taxon>Mycenaceae</taxon>
        <taxon>Mycena</taxon>
    </lineage>
</organism>
<dbReference type="Proteomes" id="UP001221757">
    <property type="component" value="Unassembled WGS sequence"/>
</dbReference>
<name>A0AAD7H2P3_MYCRO</name>